<dbReference type="InterPro" id="IPR015896">
    <property type="entry name" value="4pyrrol_synth_GluRdtase_dimer"/>
</dbReference>
<dbReference type="NCBIfam" id="TIGR01035">
    <property type="entry name" value="hemA"/>
    <property type="match status" value="1"/>
</dbReference>
<comment type="catalytic activity">
    <reaction evidence="7 8 13">
        <text>(S)-4-amino-5-oxopentanoate + tRNA(Glu) + NADP(+) = L-glutamyl-tRNA(Glu) + NADPH + H(+)</text>
        <dbReference type="Rhea" id="RHEA:12344"/>
        <dbReference type="Rhea" id="RHEA-COMP:9663"/>
        <dbReference type="Rhea" id="RHEA-COMP:9680"/>
        <dbReference type="ChEBI" id="CHEBI:15378"/>
        <dbReference type="ChEBI" id="CHEBI:57501"/>
        <dbReference type="ChEBI" id="CHEBI:57783"/>
        <dbReference type="ChEBI" id="CHEBI:58349"/>
        <dbReference type="ChEBI" id="CHEBI:78442"/>
        <dbReference type="ChEBI" id="CHEBI:78520"/>
        <dbReference type="EC" id="1.2.1.70"/>
    </reaction>
</comment>
<feature type="active site" description="Nucleophile" evidence="8 9">
    <location>
        <position position="70"/>
    </location>
</feature>
<evidence type="ECO:0000256" key="7">
    <source>
        <dbReference type="ARBA" id="ARBA00047464"/>
    </source>
</evidence>
<dbReference type="GO" id="GO:0050661">
    <property type="term" value="F:NADP binding"/>
    <property type="evidence" value="ECO:0007669"/>
    <property type="project" value="InterPro"/>
</dbReference>
<dbReference type="Gene3D" id="3.30.460.30">
    <property type="entry name" value="Glutamyl-tRNA reductase, N-terminal domain"/>
    <property type="match status" value="1"/>
</dbReference>
<dbReference type="InterPro" id="IPR015895">
    <property type="entry name" value="4pyrrol_synth_GluRdtase_N"/>
</dbReference>
<feature type="domain" description="Tetrapyrrole biosynthesis glutamyl-tRNA reductase dimerisation" evidence="14">
    <location>
        <begin position="342"/>
        <end position="421"/>
    </location>
</feature>
<reference evidence="17 18" key="1">
    <citation type="submission" date="2015-12" db="EMBL/GenBank/DDBJ databases">
        <title>Genome sequence of Mucilaginibacter gotjawali.</title>
        <authorList>
            <person name="Lee J.S."/>
            <person name="Lee K.C."/>
            <person name="Kim K.K."/>
            <person name="Lee B.W."/>
        </authorList>
    </citation>
    <scope>NUCLEOTIDE SEQUENCE [LARGE SCALE GENOMIC DNA]</scope>
    <source>
        <strain evidence="17 18">SA3-7</strain>
    </source>
</reference>
<comment type="pathway">
    <text evidence="1 8 13">Porphyrin-containing compound metabolism; protoporphyrin-IX biosynthesis; 5-aminolevulinate from L-glutamyl-tRNA(Glu): step 1/2.</text>
</comment>
<evidence type="ECO:0000256" key="8">
    <source>
        <dbReference type="HAMAP-Rule" id="MF_00087"/>
    </source>
</evidence>
<accession>A0A0X8X261</accession>
<keyword evidence="4 8" id="KW-0521">NADP</keyword>
<dbReference type="UniPathway" id="UPA00251">
    <property type="reaction ID" value="UER00316"/>
</dbReference>
<evidence type="ECO:0000256" key="2">
    <source>
        <dbReference type="ARBA" id="ARBA00005916"/>
    </source>
</evidence>
<evidence type="ECO:0000256" key="10">
    <source>
        <dbReference type="PIRSR" id="PIRSR000445-2"/>
    </source>
</evidence>
<dbReference type="InterPro" id="IPR036291">
    <property type="entry name" value="NAD(P)-bd_dom_sf"/>
</dbReference>
<dbReference type="InterPro" id="IPR006151">
    <property type="entry name" value="Shikm_DH/Glu-tRNA_Rdtase"/>
</dbReference>
<comment type="miscellaneous">
    <text evidence="8">During catalysis, the active site Cys acts as a nucleophile attacking the alpha-carbonyl group of tRNA-bound glutamate with the formation of a thioester intermediate between enzyme and glutamate, and the concomitant release of tRNA(Glu). The thioester intermediate is finally reduced by direct hydride transfer from NADPH, to form the product GSA.</text>
</comment>
<dbReference type="EC" id="1.2.1.70" evidence="3 8"/>
<organism evidence="17 18">
    <name type="scientific">Mucilaginibacter gotjawali</name>
    <dbReference type="NCBI Taxonomy" id="1550579"/>
    <lineage>
        <taxon>Bacteria</taxon>
        <taxon>Pseudomonadati</taxon>
        <taxon>Bacteroidota</taxon>
        <taxon>Sphingobacteriia</taxon>
        <taxon>Sphingobacteriales</taxon>
        <taxon>Sphingobacteriaceae</taxon>
        <taxon>Mucilaginibacter</taxon>
    </lineage>
</organism>
<evidence type="ECO:0000256" key="1">
    <source>
        <dbReference type="ARBA" id="ARBA00005059"/>
    </source>
</evidence>
<keyword evidence="6 8" id="KW-0627">Porphyrin biosynthesis</keyword>
<dbReference type="AlphaFoldDB" id="A0A0X8X261"/>
<dbReference type="SUPFAM" id="SSF69742">
    <property type="entry name" value="Glutamyl tRNA-reductase catalytic, N-terminal domain"/>
    <property type="match status" value="1"/>
</dbReference>
<dbReference type="Pfam" id="PF00745">
    <property type="entry name" value="GlutR_dimer"/>
    <property type="match status" value="1"/>
</dbReference>
<dbReference type="InterPro" id="IPR036453">
    <property type="entry name" value="GluRdtase_dimer_dom_sf"/>
</dbReference>
<feature type="binding site" evidence="8 10">
    <location>
        <begin position="69"/>
        <end position="72"/>
    </location>
    <ligand>
        <name>substrate</name>
    </ligand>
</feature>
<feature type="binding site" evidence="8 11">
    <location>
        <begin position="211"/>
        <end position="216"/>
    </location>
    <ligand>
        <name>NADP(+)</name>
        <dbReference type="ChEBI" id="CHEBI:58349"/>
    </ligand>
</feature>
<dbReference type="SUPFAM" id="SSF51735">
    <property type="entry name" value="NAD(P)-binding Rossmann-fold domains"/>
    <property type="match status" value="1"/>
</dbReference>
<dbReference type="GO" id="GO:0008883">
    <property type="term" value="F:glutamyl-tRNA reductase activity"/>
    <property type="evidence" value="ECO:0007669"/>
    <property type="project" value="UniProtKB-UniRule"/>
</dbReference>
<evidence type="ECO:0000256" key="4">
    <source>
        <dbReference type="ARBA" id="ARBA00022857"/>
    </source>
</evidence>
<dbReference type="PANTHER" id="PTHR43013:SF1">
    <property type="entry name" value="GLUTAMYL-TRNA REDUCTASE"/>
    <property type="match status" value="1"/>
</dbReference>
<dbReference type="HAMAP" id="MF_00087">
    <property type="entry name" value="Glu_tRNA_reductase"/>
    <property type="match status" value="1"/>
</dbReference>
<comment type="domain">
    <text evidence="8">Possesses an unusual extended V-shaped dimeric structure with each monomer consisting of three distinct domains arranged along a curved 'spinal' alpha-helix. The N-terminal catalytic domain specifically recognizes the glutamate moiety of the substrate. The second domain is the NADPH-binding domain, and the third C-terminal domain is responsible for dimerization.</text>
</comment>
<evidence type="ECO:0000256" key="13">
    <source>
        <dbReference type="RuleBase" id="RU000584"/>
    </source>
</evidence>
<evidence type="ECO:0000256" key="3">
    <source>
        <dbReference type="ARBA" id="ARBA00012970"/>
    </source>
</evidence>
<evidence type="ECO:0000256" key="9">
    <source>
        <dbReference type="PIRSR" id="PIRSR000445-1"/>
    </source>
</evidence>
<dbReference type="Pfam" id="PF01488">
    <property type="entry name" value="Shikimate_DH"/>
    <property type="match status" value="1"/>
</dbReference>
<evidence type="ECO:0000256" key="6">
    <source>
        <dbReference type="ARBA" id="ARBA00023244"/>
    </source>
</evidence>
<feature type="domain" description="Glutamyl-tRNA reductase N-terminal" evidence="16">
    <location>
        <begin position="26"/>
        <end position="179"/>
    </location>
</feature>
<feature type="binding site" evidence="8 10">
    <location>
        <position position="132"/>
    </location>
    <ligand>
        <name>substrate</name>
    </ligand>
</feature>
<name>A0A0X8X261_9SPHI</name>
<dbReference type="GO" id="GO:0019353">
    <property type="term" value="P:protoporphyrinogen IX biosynthetic process from glutamate"/>
    <property type="evidence" value="ECO:0007669"/>
    <property type="project" value="TreeGrafter"/>
</dbReference>
<evidence type="ECO:0000256" key="11">
    <source>
        <dbReference type="PIRSR" id="PIRSR000445-3"/>
    </source>
</evidence>
<feature type="domain" description="Quinate/shikimate 5-dehydrogenase/glutamyl-tRNA reductase" evidence="15">
    <location>
        <begin position="202"/>
        <end position="327"/>
    </location>
</feature>
<evidence type="ECO:0000313" key="18">
    <source>
        <dbReference type="Proteomes" id="UP000218263"/>
    </source>
</evidence>
<comment type="similarity">
    <text evidence="2 8 13">Belongs to the glutamyl-tRNA reductase family.</text>
</comment>
<feature type="site" description="Important for activity" evidence="8 12">
    <location>
        <position position="122"/>
    </location>
</feature>
<proteinExistence type="inferred from homology"/>
<dbReference type="EMBL" id="AP017313">
    <property type="protein sequence ID" value="BAU52284.1"/>
    <property type="molecule type" value="Genomic_DNA"/>
</dbReference>
<evidence type="ECO:0000256" key="12">
    <source>
        <dbReference type="PIRSR" id="PIRSR000445-4"/>
    </source>
</evidence>
<dbReference type="InterPro" id="IPR000343">
    <property type="entry name" value="4pyrrol_synth_GluRdtase"/>
</dbReference>
<feature type="binding site" evidence="8 10">
    <location>
        <begin position="137"/>
        <end position="139"/>
    </location>
    <ligand>
        <name>substrate</name>
    </ligand>
</feature>
<evidence type="ECO:0000259" key="16">
    <source>
        <dbReference type="Pfam" id="PF05201"/>
    </source>
</evidence>
<gene>
    <name evidence="17" type="primary">hemA_1</name>
    <name evidence="8" type="synonym">hemA</name>
    <name evidence="17" type="ORF">MgSA37_00439</name>
</gene>
<protein>
    <recommendedName>
        <fullName evidence="3 8">Glutamyl-tRNA reductase</fullName>
        <shortName evidence="8">GluTR</shortName>
        <ecNumber evidence="3 8">1.2.1.70</ecNumber>
    </recommendedName>
</protein>
<dbReference type="InterPro" id="IPR036343">
    <property type="entry name" value="GluRdtase_N_sf"/>
</dbReference>
<evidence type="ECO:0000256" key="5">
    <source>
        <dbReference type="ARBA" id="ARBA00023002"/>
    </source>
</evidence>
<keyword evidence="5 8" id="KW-0560">Oxidoreductase</keyword>
<dbReference type="SUPFAM" id="SSF69075">
    <property type="entry name" value="Glutamyl tRNA-reductase dimerization domain"/>
    <property type="match status" value="1"/>
</dbReference>
<dbReference type="Pfam" id="PF05201">
    <property type="entry name" value="GlutR_N"/>
    <property type="match status" value="1"/>
</dbReference>
<sequence>MTRDVVYPIIFVGLNFKIALKYLKVIAFTHKQIELKELGKLVICQENLTDKLHRVKQEFGISEIFYLGTCNRVEFVMITDRVVDKEFAKQFMYSLQMGLCPVSTSAFLEAAAIYENREALDHLLRTSCSLESLIVGEKEILAQLRKAYDSCREAGLTGDGLRMFMNCVVKTAKEVYTHTNISKNPISVVSLAYRKLRDLKLCTNARVLIIGAGETNLNLSKYLQKHKFTNFTIFNRTLSKAKQLAADLNGEAFDLEALKSYKKGFDAIITCTSSVEPIITPEIYAGLLNGETDRKTIVDLAVPNDTAPEVLEQFPVNFIEVHSLNEVAKKNLQERYEELSDAEAIINDNISAFLLELKQRRIEVAMRQVPEKIKEIRNTAINSVFADEVQGMDQQSRDVLEKVINYMEKKYISVPMIMAKDILINN</sequence>
<evidence type="ECO:0000259" key="14">
    <source>
        <dbReference type="Pfam" id="PF00745"/>
    </source>
</evidence>
<keyword evidence="18" id="KW-1185">Reference proteome</keyword>
<comment type="subunit">
    <text evidence="8">Homodimer.</text>
</comment>
<evidence type="ECO:0000313" key="17">
    <source>
        <dbReference type="EMBL" id="BAU52284.1"/>
    </source>
</evidence>
<dbReference type="PANTHER" id="PTHR43013">
    <property type="entry name" value="GLUTAMYL-TRNA REDUCTASE"/>
    <property type="match status" value="1"/>
</dbReference>
<evidence type="ECO:0000259" key="15">
    <source>
        <dbReference type="Pfam" id="PF01488"/>
    </source>
</evidence>
<dbReference type="KEGG" id="mgot:MgSA37_00439"/>
<dbReference type="Proteomes" id="UP000218263">
    <property type="component" value="Chromosome"/>
</dbReference>
<dbReference type="PIRSF" id="PIRSF000445">
    <property type="entry name" value="4pyrrol_synth_GluRdtase"/>
    <property type="match status" value="1"/>
</dbReference>
<dbReference type="Gene3D" id="3.40.50.720">
    <property type="entry name" value="NAD(P)-binding Rossmann-like Domain"/>
    <property type="match status" value="1"/>
</dbReference>
<feature type="binding site" evidence="8 10">
    <location>
        <position position="143"/>
    </location>
    <ligand>
        <name>substrate</name>
    </ligand>
</feature>
<comment type="function">
    <text evidence="8">Catalyzes the NADPH-dependent reduction of glutamyl-tRNA(Glu) to glutamate 1-semialdehyde (GSA).</text>
</comment>